<dbReference type="AlphaFoldDB" id="A0A7C9BBD7"/>
<feature type="domain" description="ABC3 transporter permease C-terminal" evidence="7">
    <location>
        <begin position="691"/>
        <end position="790"/>
    </location>
</feature>
<evidence type="ECO:0000256" key="3">
    <source>
        <dbReference type="ARBA" id="ARBA00022692"/>
    </source>
</evidence>
<dbReference type="InterPro" id="IPR025857">
    <property type="entry name" value="MacB_PCD"/>
</dbReference>
<dbReference type="InterPro" id="IPR003838">
    <property type="entry name" value="ABC3_permease_C"/>
</dbReference>
<keyword evidence="3 6" id="KW-0812">Transmembrane</keyword>
<feature type="transmembrane region" description="Helical" evidence="6">
    <location>
        <begin position="687"/>
        <end position="711"/>
    </location>
</feature>
<dbReference type="EMBL" id="WHLY01000002">
    <property type="protein sequence ID" value="MPR34782.1"/>
    <property type="molecule type" value="Genomic_DNA"/>
</dbReference>
<keyword evidence="4 6" id="KW-1133">Transmembrane helix</keyword>
<evidence type="ECO:0000256" key="2">
    <source>
        <dbReference type="ARBA" id="ARBA00022475"/>
    </source>
</evidence>
<dbReference type="Pfam" id="PF12704">
    <property type="entry name" value="MacB_PCD"/>
    <property type="match status" value="1"/>
</dbReference>
<accession>A0A7C9BBD7</accession>
<keyword evidence="2" id="KW-1003">Cell membrane</keyword>
<dbReference type="GO" id="GO:0005886">
    <property type="term" value="C:plasma membrane"/>
    <property type="evidence" value="ECO:0007669"/>
    <property type="project" value="UniProtKB-SubCell"/>
</dbReference>
<evidence type="ECO:0000313" key="10">
    <source>
        <dbReference type="Proteomes" id="UP000479293"/>
    </source>
</evidence>
<organism evidence="9 10">
    <name type="scientific">Salmonirosea aquatica</name>
    <dbReference type="NCBI Taxonomy" id="2654236"/>
    <lineage>
        <taxon>Bacteria</taxon>
        <taxon>Pseudomonadati</taxon>
        <taxon>Bacteroidota</taxon>
        <taxon>Cytophagia</taxon>
        <taxon>Cytophagales</taxon>
        <taxon>Spirosomataceae</taxon>
        <taxon>Salmonirosea</taxon>
    </lineage>
</organism>
<protein>
    <submittedName>
        <fullName evidence="9">FtsX-like permease family protein</fullName>
    </submittedName>
</protein>
<dbReference type="PANTHER" id="PTHR30572">
    <property type="entry name" value="MEMBRANE COMPONENT OF TRANSPORTER-RELATED"/>
    <property type="match status" value="1"/>
</dbReference>
<feature type="domain" description="MacB-like periplasmic core" evidence="8">
    <location>
        <begin position="20"/>
        <end position="244"/>
    </location>
</feature>
<gene>
    <name evidence="9" type="ORF">GBK04_15825</name>
</gene>
<evidence type="ECO:0000256" key="6">
    <source>
        <dbReference type="SAM" id="Phobius"/>
    </source>
</evidence>
<feature type="transmembrane region" description="Helical" evidence="6">
    <location>
        <begin position="427"/>
        <end position="451"/>
    </location>
</feature>
<evidence type="ECO:0000256" key="5">
    <source>
        <dbReference type="ARBA" id="ARBA00023136"/>
    </source>
</evidence>
<feature type="transmembrane region" description="Helical" evidence="6">
    <location>
        <begin position="21"/>
        <end position="41"/>
    </location>
</feature>
<dbReference type="InterPro" id="IPR050250">
    <property type="entry name" value="Macrolide_Exporter_MacB"/>
</dbReference>
<keyword evidence="10" id="KW-1185">Reference proteome</keyword>
<feature type="transmembrane region" description="Helical" evidence="6">
    <location>
        <begin position="381"/>
        <end position="406"/>
    </location>
</feature>
<feature type="transmembrane region" description="Helical" evidence="6">
    <location>
        <begin position="739"/>
        <end position="758"/>
    </location>
</feature>
<evidence type="ECO:0000256" key="4">
    <source>
        <dbReference type="ARBA" id="ARBA00022989"/>
    </source>
</evidence>
<evidence type="ECO:0000259" key="7">
    <source>
        <dbReference type="Pfam" id="PF02687"/>
    </source>
</evidence>
<keyword evidence="5 6" id="KW-0472">Membrane</keyword>
<dbReference type="Proteomes" id="UP000479293">
    <property type="component" value="Unassembled WGS sequence"/>
</dbReference>
<dbReference type="PANTHER" id="PTHR30572:SF18">
    <property type="entry name" value="ABC-TYPE MACROLIDE FAMILY EXPORT SYSTEM PERMEASE COMPONENT 2"/>
    <property type="match status" value="1"/>
</dbReference>
<dbReference type="GO" id="GO:0022857">
    <property type="term" value="F:transmembrane transporter activity"/>
    <property type="evidence" value="ECO:0007669"/>
    <property type="project" value="TreeGrafter"/>
</dbReference>
<proteinExistence type="predicted"/>
<sequence length="810" mass="90371">MLSSYVKIALRIFKKDKTFSAINLVGLATGLAVALLIIQYVRFELSYENTHPLADRIVRLTMDFMNGNTVDAQDTETNPPVGPKAMREMPEVVNYTRAYPFGEPNITIQIGENFYLVEKVFAVDSSFFSMFNYPLIRGNRKGIMTKTRQVVLTESMATKYFNTLDVLGKTVKIPKPDGGALVLEVVGVVPDSPANTHLKFDMLFSYPTMLSDMGETEDNWNGNNTLTYLELAENADYDAFTKSLVAFNERMIKDEIIKNRRVIGQKISDIHLYSHKNFETEPNGDAKSVFFLLGVAFLVLISAFVNYVNLTTSKALDRAREIGMRKVVGSTQTQIRTQIFTETVLMNLAAGLLAVALIGLVRPLFLEVAGLPEDFPVFGDLFFWQSLGAFLLLSIVVSGLYPAFVLSSFEPVRVLKGTFSRSTQGVVLRKALVVFQFTITIVLLVQTFTVYRQVHFLRDQNLGVNVERTLVVKAPVGNTAQKEYGTFRQALLAQSQVEAVSLSGTVPGLGITQLSTTTSINLSDAAEKNSYNFYLTNIDSSFVDLMGIKLLAGKNYDATSWPVFSDTTKRDEVLVNEEALRLWGIPTPQEAVGRELSFWGRQWTIRGVLKNYHYESPKAAYIPMIHFYSPNFDSFASVKFSGGNASEQLATLKKVYKSNFPYSPFSYFFLDSEYDKQYKADDRFQQVFSALTGFAILISCLGLFGLATFTVSKRTKEIGIRKVIGASTTNLMILLSKDFMKTVLMAVVIGIPITYFLVENWLANYASHIALSWWLFAAPAALVFVLVIVSISGKTIATALMNPVKSLRSE</sequence>
<dbReference type="RefSeq" id="WP_152761288.1">
    <property type="nucleotide sequence ID" value="NZ_WHLY01000002.1"/>
</dbReference>
<name>A0A7C9BBD7_9BACT</name>
<feature type="transmembrane region" description="Helical" evidence="6">
    <location>
        <begin position="770"/>
        <end position="791"/>
    </location>
</feature>
<feature type="transmembrane region" description="Helical" evidence="6">
    <location>
        <begin position="289"/>
        <end position="310"/>
    </location>
</feature>
<comment type="caution">
    <text evidence="9">The sequence shown here is derived from an EMBL/GenBank/DDBJ whole genome shotgun (WGS) entry which is preliminary data.</text>
</comment>
<feature type="domain" description="ABC3 transporter permease C-terminal" evidence="7">
    <location>
        <begin position="295"/>
        <end position="409"/>
    </location>
</feature>
<comment type="subcellular location">
    <subcellularLocation>
        <location evidence="1">Cell membrane</location>
        <topology evidence="1">Multi-pass membrane protein</topology>
    </subcellularLocation>
</comment>
<evidence type="ECO:0000256" key="1">
    <source>
        <dbReference type="ARBA" id="ARBA00004651"/>
    </source>
</evidence>
<reference evidence="9 10" key="1">
    <citation type="submission" date="2019-10" db="EMBL/GenBank/DDBJ databases">
        <title>Draft Genome Sequence of Cytophagaceae sp. SJW1-29.</title>
        <authorList>
            <person name="Choi A."/>
        </authorList>
    </citation>
    <scope>NUCLEOTIDE SEQUENCE [LARGE SCALE GENOMIC DNA]</scope>
    <source>
        <strain evidence="9 10">SJW1-29</strain>
    </source>
</reference>
<dbReference type="Pfam" id="PF02687">
    <property type="entry name" value="FtsX"/>
    <property type="match status" value="2"/>
</dbReference>
<evidence type="ECO:0000259" key="8">
    <source>
        <dbReference type="Pfam" id="PF12704"/>
    </source>
</evidence>
<evidence type="ECO:0000313" key="9">
    <source>
        <dbReference type="EMBL" id="MPR34782.1"/>
    </source>
</evidence>
<feature type="transmembrane region" description="Helical" evidence="6">
    <location>
        <begin position="344"/>
        <end position="361"/>
    </location>
</feature>